<keyword evidence="3" id="KW-0238">DNA-binding</keyword>
<proteinExistence type="predicted"/>
<feature type="modified residue" description="4-aspartylphosphate" evidence="4">
    <location>
        <position position="52"/>
    </location>
</feature>
<dbReference type="PANTHER" id="PTHR48111">
    <property type="entry name" value="REGULATOR OF RPOS"/>
    <property type="match status" value="1"/>
</dbReference>
<protein>
    <submittedName>
        <fullName evidence="6">Histidine kinase</fullName>
    </submittedName>
</protein>
<dbReference type="RefSeq" id="WP_068348417.1">
    <property type="nucleotide sequence ID" value="NZ_CP016033.1"/>
</dbReference>
<dbReference type="STRING" id="1112.A9D12_00110"/>
<name>A0A192D1K5_9SPHN</name>
<dbReference type="KEGG" id="pns:A9D12_00110"/>
<dbReference type="GO" id="GO:0032993">
    <property type="term" value="C:protein-DNA complex"/>
    <property type="evidence" value="ECO:0007669"/>
    <property type="project" value="TreeGrafter"/>
</dbReference>
<dbReference type="InterPro" id="IPR011006">
    <property type="entry name" value="CheY-like_superfamily"/>
</dbReference>
<sequence length="153" mass="17123">MARILIADDDELIAEIASEVLIDAGYACGWVTTASAAWTCLNRKRPDLLLLDQAMPGESGITLLRRLRQSPQFYDLPVMMLTAMAGEQDQLQAIYAGANEFMSKPFTPADLVARVQRIFQLRSGRPRHVDLRSKVIAEQNQAAVHPEVFRRVL</sequence>
<reference evidence="6 7" key="1">
    <citation type="submission" date="2016-05" db="EMBL/GenBank/DDBJ databases">
        <title>Compelete Genome Sequence of Bacteriochlorophyll-Synthesizing Bacterium Porphyrobacter neustonensis DSM 9434.</title>
        <authorList>
            <person name="Shi X.-L."/>
            <person name="Wu Y.-H."/>
            <person name="Cheng H."/>
            <person name="Xu L."/>
            <person name="Zhang X.-Q."/>
            <person name="Wang C.-S."/>
            <person name="Xu X.-W."/>
        </authorList>
    </citation>
    <scope>NUCLEOTIDE SEQUENCE [LARGE SCALE GENOMIC DNA]</scope>
    <source>
        <strain evidence="6 7">DSM 9434</strain>
    </source>
</reference>
<dbReference type="GO" id="GO:0000156">
    <property type="term" value="F:phosphorelay response regulator activity"/>
    <property type="evidence" value="ECO:0007669"/>
    <property type="project" value="TreeGrafter"/>
</dbReference>
<keyword evidence="6" id="KW-0808">Transferase</keyword>
<dbReference type="PROSITE" id="PS50110">
    <property type="entry name" value="RESPONSE_REGULATORY"/>
    <property type="match status" value="1"/>
</dbReference>
<dbReference type="AlphaFoldDB" id="A0A192D1K5"/>
<feature type="domain" description="Response regulatory" evidence="5">
    <location>
        <begin position="3"/>
        <end position="119"/>
    </location>
</feature>
<evidence type="ECO:0000259" key="5">
    <source>
        <dbReference type="PROSITE" id="PS50110"/>
    </source>
</evidence>
<evidence type="ECO:0000256" key="1">
    <source>
        <dbReference type="ARBA" id="ARBA00022553"/>
    </source>
</evidence>
<evidence type="ECO:0000256" key="3">
    <source>
        <dbReference type="ARBA" id="ARBA00023125"/>
    </source>
</evidence>
<evidence type="ECO:0000313" key="6">
    <source>
        <dbReference type="EMBL" id="ANK11614.1"/>
    </source>
</evidence>
<dbReference type="Gene3D" id="3.40.50.2300">
    <property type="match status" value="1"/>
</dbReference>
<keyword evidence="1 4" id="KW-0597">Phosphoprotein</keyword>
<keyword evidence="2" id="KW-0902">Two-component regulatory system</keyword>
<dbReference type="GO" id="GO:0016301">
    <property type="term" value="F:kinase activity"/>
    <property type="evidence" value="ECO:0007669"/>
    <property type="project" value="UniProtKB-KW"/>
</dbReference>
<dbReference type="OrthoDB" id="9786548at2"/>
<dbReference type="Pfam" id="PF00072">
    <property type="entry name" value="Response_reg"/>
    <property type="match status" value="1"/>
</dbReference>
<dbReference type="InterPro" id="IPR039420">
    <property type="entry name" value="WalR-like"/>
</dbReference>
<dbReference type="GO" id="GO:0000976">
    <property type="term" value="F:transcription cis-regulatory region binding"/>
    <property type="evidence" value="ECO:0007669"/>
    <property type="project" value="TreeGrafter"/>
</dbReference>
<accession>A0A192D1K5</accession>
<keyword evidence="7" id="KW-1185">Reference proteome</keyword>
<keyword evidence="6" id="KW-0418">Kinase</keyword>
<dbReference type="GO" id="GO:0005829">
    <property type="term" value="C:cytosol"/>
    <property type="evidence" value="ECO:0007669"/>
    <property type="project" value="TreeGrafter"/>
</dbReference>
<evidence type="ECO:0000256" key="4">
    <source>
        <dbReference type="PROSITE-ProRule" id="PRU00169"/>
    </source>
</evidence>
<dbReference type="Proteomes" id="UP000078263">
    <property type="component" value="Chromosome"/>
</dbReference>
<gene>
    <name evidence="6" type="ORF">A9D12_00110</name>
</gene>
<dbReference type="EMBL" id="CP016033">
    <property type="protein sequence ID" value="ANK11614.1"/>
    <property type="molecule type" value="Genomic_DNA"/>
</dbReference>
<organism evidence="6 7">
    <name type="scientific">Erythrobacter neustonensis</name>
    <dbReference type="NCBI Taxonomy" id="1112"/>
    <lineage>
        <taxon>Bacteria</taxon>
        <taxon>Pseudomonadati</taxon>
        <taxon>Pseudomonadota</taxon>
        <taxon>Alphaproteobacteria</taxon>
        <taxon>Sphingomonadales</taxon>
        <taxon>Erythrobacteraceae</taxon>
        <taxon>Erythrobacter/Porphyrobacter group</taxon>
        <taxon>Erythrobacter</taxon>
    </lineage>
</organism>
<dbReference type="SUPFAM" id="SSF52172">
    <property type="entry name" value="CheY-like"/>
    <property type="match status" value="1"/>
</dbReference>
<evidence type="ECO:0000313" key="7">
    <source>
        <dbReference type="Proteomes" id="UP000078263"/>
    </source>
</evidence>
<dbReference type="SMART" id="SM00448">
    <property type="entry name" value="REC"/>
    <property type="match status" value="1"/>
</dbReference>
<dbReference type="PANTHER" id="PTHR48111:SF40">
    <property type="entry name" value="PHOSPHATE REGULON TRANSCRIPTIONAL REGULATORY PROTEIN PHOB"/>
    <property type="match status" value="1"/>
</dbReference>
<evidence type="ECO:0000256" key="2">
    <source>
        <dbReference type="ARBA" id="ARBA00023012"/>
    </source>
</evidence>
<dbReference type="GO" id="GO:0006355">
    <property type="term" value="P:regulation of DNA-templated transcription"/>
    <property type="evidence" value="ECO:0007669"/>
    <property type="project" value="TreeGrafter"/>
</dbReference>
<dbReference type="InterPro" id="IPR001789">
    <property type="entry name" value="Sig_transdc_resp-reg_receiver"/>
</dbReference>